<evidence type="ECO:0000256" key="1">
    <source>
        <dbReference type="SAM" id="Phobius"/>
    </source>
</evidence>
<reference evidence="3" key="2">
    <citation type="journal article" date="2013" name="PLoS Genet.">
        <title>Comparative genome structure, secondary metabolite, and effector coding capacity across Cochliobolus pathogens.</title>
        <authorList>
            <person name="Condon B.J."/>
            <person name="Leng Y."/>
            <person name="Wu D."/>
            <person name="Bushley K.E."/>
            <person name="Ohm R.A."/>
            <person name="Otillar R."/>
            <person name="Martin J."/>
            <person name="Schackwitz W."/>
            <person name="Grimwood J."/>
            <person name="MohdZainudin N."/>
            <person name="Xue C."/>
            <person name="Wang R."/>
            <person name="Manning V.A."/>
            <person name="Dhillon B."/>
            <person name="Tu Z.J."/>
            <person name="Steffenson B.J."/>
            <person name="Salamov A."/>
            <person name="Sun H."/>
            <person name="Lowry S."/>
            <person name="LaButti K."/>
            <person name="Han J."/>
            <person name="Copeland A."/>
            <person name="Lindquist E."/>
            <person name="Barry K."/>
            <person name="Schmutz J."/>
            <person name="Baker S.E."/>
            <person name="Ciuffetti L.M."/>
            <person name="Grigoriev I.V."/>
            <person name="Zhong S."/>
            <person name="Turgeon B.G."/>
        </authorList>
    </citation>
    <scope>NUCLEOTIDE SEQUENCE [LARGE SCALE GENOMIC DNA]</scope>
    <source>
        <strain evidence="3">ND90Pr / ATCC 201652</strain>
    </source>
</reference>
<sequence length="131" mass="14232">MFALGMMLIVTSICVTVPILYSVGTMGTIKALAAVSLVAANVKAALSSTGFTISMSDIDYFLPPRPVAKIFRCKETQTLFDDAPFVPFTVVKGDDSVMDVASLTIGYADDDVWQEGFMQGTYFIEHLQLCK</sequence>
<dbReference type="KEGG" id="bsc:COCSADRAFT_250542"/>
<keyword evidence="1" id="KW-0472">Membrane</keyword>
<dbReference type="GeneID" id="19135204"/>
<dbReference type="RefSeq" id="XP_007704438.1">
    <property type="nucleotide sequence ID" value="XM_007706248.1"/>
</dbReference>
<keyword evidence="1" id="KW-1133">Transmembrane helix</keyword>
<name>M2SCR1_COCSN</name>
<feature type="transmembrane region" description="Helical" evidence="1">
    <location>
        <begin position="6"/>
        <end position="23"/>
    </location>
</feature>
<reference evidence="2 3" key="1">
    <citation type="journal article" date="2012" name="PLoS Pathog.">
        <title>Diverse lifestyles and strategies of plant pathogenesis encoded in the genomes of eighteen Dothideomycetes fungi.</title>
        <authorList>
            <person name="Ohm R.A."/>
            <person name="Feau N."/>
            <person name="Henrissat B."/>
            <person name="Schoch C.L."/>
            <person name="Horwitz B.A."/>
            <person name="Barry K.W."/>
            <person name="Condon B.J."/>
            <person name="Copeland A.C."/>
            <person name="Dhillon B."/>
            <person name="Glaser F."/>
            <person name="Hesse C.N."/>
            <person name="Kosti I."/>
            <person name="LaButti K."/>
            <person name="Lindquist E.A."/>
            <person name="Lucas S."/>
            <person name="Salamov A.A."/>
            <person name="Bradshaw R.E."/>
            <person name="Ciuffetti L."/>
            <person name="Hamelin R.C."/>
            <person name="Kema G.H.J."/>
            <person name="Lawrence C."/>
            <person name="Scott J.A."/>
            <person name="Spatafora J.W."/>
            <person name="Turgeon B.G."/>
            <person name="de Wit P.J.G.M."/>
            <person name="Zhong S."/>
            <person name="Goodwin S.B."/>
            <person name="Grigoriev I.V."/>
        </authorList>
    </citation>
    <scope>NUCLEOTIDE SEQUENCE [LARGE SCALE GENOMIC DNA]</scope>
    <source>
        <strain evidence="3">ND90Pr / ATCC 201652</strain>
    </source>
</reference>
<proteinExistence type="predicted"/>
<evidence type="ECO:0000313" key="3">
    <source>
        <dbReference type="Proteomes" id="UP000016934"/>
    </source>
</evidence>
<protein>
    <submittedName>
        <fullName evidence="2">Uncharacterized protein</fullName>
    </submittedName>
</protein>
<keyword evidence="1" id="KW-0812">Transmembrane</keyword>
<dbReference type="AlphaFoldDB" id="M2SCR1"/>
<evidence type="ECO:0000313" key="2">
    <source>
        <dbReference type="EMBL" id="EMD60265.1"/>
    </source>
</evidence>
<dbReference type="HOGENOM" id="CLU_1927425_0_0_1"/>
<gene>
    <name evidence="2" type="ORF">COCSADRAFT_250542</name>
</gene>
<organism evidence="2 3">
    <name type="scientific">Cochliobolus sativus (strain ND90Pr / ATCC 201652)</name>
    <name type="common">Common root rot and spot blotch fungus</name>
    <name type="synonym">Bipolaris sorokiniana</name>
    <dbReference type="NCBI Taxonomy" id="665912"/>
    <lineage>
        <taxon>Eukaryota</taxon>
        <taxon>Fungi</taxon>
        <taxon>Dikarya</taxon>
        <taxon>Ascomycota</taxon>
        <taxon>Pezizomycotina</taxon>
        <taxon>Dothideomycetes</taxon>
        <taxon>Pleosporomycetidae</taxon>
        <taxon>Pleosporales</taxon>
        <taxon>Pleosporineae</taxon>
        <taxon>Pleosporaceae</taxon>
        <taxon>Bipolaris</taxon>
    </lineage>
</organism>
<dbReference type="Proteomes" id="UP000016934">
    <property type="component" value="Unassembled WGS sequence"/>
</dbReference>
<keyword evidence="3" id="KW-1185">Reference proteome</keyword>
<accession>M2SCR1</accession>
<dbReference type="EMBL" id="KB445651">
    <property type="protein sequence ID" value="EMD60265.1"/>
    <property type="molecule type" value="Genomic_DNA"/>
</dbReference>